<dbReference type="Proteomes" id="UP001143480">
    <property type="component" value="Unassembled WGS sequence"/>
</dbReference>
<name>A0A9W6NQB2_9ACTN</name>
<dbReference type="RefSeq" id="WP_261961776.1">
    <property type="nucleotide sequence ID" value="NZ_BAAAXA010000001.1"/>
</dbReference>
<comment type="caution">
    <text evidence="2">The sequence shown here is derived from an EMBL/GenBank/DDBJ whole genome shotgun (WGS) entry which is preliminary data.</text>
</comment>
<accession>A0A9W6NQB2</accession>
<reference evidence="2" key="2">
    <citation type="submission" date="2023-01" db="EMBL/GenBank/DDBJ databases">
        <authorList>
            <person name="Sun Q."/>
            <person name="Evtushenko L."/>
        </authorList>
    </citation>
    <scope>NUCLEOTIDE SEQUENCE</scope>
    <source>
        <strain evidence="2">VKM Ac-1321</strain>
    </source>
</reference>
<gene>
    <name evidence="2" type="ORF">GCM10017581_071010</name>
</gene>
<dbReference type="EMBL" id="BSFP01000056">
    <property type="protein sequence ID" value="GLL05354.1"/>
    <property type="molecule type" value="Genomic_DNA"/>
</dbReference>
<sequence>MTVLASLAKALAAYSRTPQQLTVYRHLHISSKPIVIVPLTLAGETNAPLAAMVGSDRARPTLIVTQQPRVRAERIEFAGRLASELLFPIETAAQQIQTTGRGPKARLRVVDAPQLWVPNPGGIEFIRTLGRMTRLRFLEGPWAVPKKVRDLGIWLTWFAEQAEFADTGALIAATQAIAAVWATGQSDLEDGNLAAQMAWLAPPEGMNVAAAVTRAENPQLCPPAGPSTDPTFDRVFLEPALRDLAAARNPAAHNAVHRRLTALVDEQMRPTWELVWTAIDRLRNVDEAPRVAKRWEQQRDRFTAFHRYVADGGRPQAKRDSAGRSAQRLAELEQRMAAFEAQRAYDDPLVLADHRLTGEAFAGQVVDVDATRRVPGLRRDVLRPTVTVATGDQTHLDVGQHVYDPARNGQQAVIESVTETEGGWRIELELQNQMGSGLTAKPGSVPALGEDVTYTSVTETFVRRRPWPTRDETPWTHGGPPLGSTPVVEDAAEDWS</sequence>
<organism evidence="2 3">
    <name type="scientific">Dactylosporangium matsuzakiense</name>
    <dbReference type="NCBI Taxonomy" id="53360"/>
    <lineage>
        <taxon>Bacteria</taxon>
        <taxon>Bacillati</taxon>
        <taxon>Actinomycetota</taxon>
        <taxon>Actinomycetes</taxon>
        <taxon>Micromonosporales</taxon>
        <taxon>Micromonosporaceae</taxon>
        <taxon>Dactylosporangium</taxon>
    </lineage>
</organism>
<dbReference type="AlphaFoldDB" id="A0A9W6NQB2"/>
<evidence type="ECO:0000256" key="1">
    <source>
        <dbReference type="SAM" id="MobiDB-lite"/>
    </source>
</evidence>
<protein>
    <submittedName>
        <fullName evidence="2">Uncharacterized protein</fullName>
    </submittedName>
</protein>
<evidence type="ECO:0000313" key="3">
    <source>
        <dbReference type="Proteomes" id="UP001143480"/>
    </source>
</evidence>
<keyword evidence="3" id="KW-1185">Reference proteome</keyword>
<proteinExistence type="predicted"/>
<evidence type="ECO:0000313" key="2">
    <source>
        <dbReference type="EMBL" id="GLL05354.1"/>
    </source>
</evidence>
<reference evidence="2" key="1">
    <citation type="journal article" date="2014" name="Int. J. Syst. Evol. Microbiol.">
        <title>Complete genome sequence of Corynebacterium casei LMG S-19264T (=DSM 44701T), isolated from a smear-ripened cheese.</title>
        <authorList>
            <consortium name="US DOE Joint Genome Institute (JGI-PGF)"/>
            <person name="Walter F."/>
            <person name="Albersmeier A."/>
            <person name="Kalinowski J."/>
            <person name="Ruckert C."/>
        </authorList>
    </citation>
    <scope>NUCLEOTIDE SEQUENCE</scope>
    <source>
        <strain evidence="2">VKM Ac-1321</strain>
    </source>
</reference>
<feature type="region of interest" description="Disordered" evidence="1">
    <location>
        <begin position="465"/>
        <end position="496"/>
    </location>
</feature>